<dbReference type="HOGENOM" id="CLU_064050_0_0_10"/>
<dbReference type="PANTHER" id="PTHR34094">
    <property type="match status" value="1"/>
</dbReference>
<evidence type="ECO:0000313" key="3">
    <source>
        <dbReference type="Proteomes" id="UP000009011"/>
    </source>
</evidence>
<dbReference type="KEGG" id="mro:MROS_2392"/>
<dbReference type="EMBL" id="CP003557">
    <property type="protein sequence ID" value="AFN75622.1"/>
    <property type="molecule type" value="Genomic_DNA"/>
</dbReference>
<feature type="domain" description="DUF4097" evidence="1">
    <location>
        <begin position="39"/>
        <end position="296"/>
    </location>
</feature>
<evidence type="ECO:0000313" key="2">
    <source>
        <dbReference type="EMBL" id="AFN75622.1"/>
    </source>
</evidence>
<organism evidence="2 3">
    <name type="scientific">Melioribacter roseus (strain DSM 23840 / JCM 17771 / VKM B-2668 / P3M-2)</name>
    <dbReference type="NCBI Taxonomy" id="1191523"/>
    <lineage>
        <taxon>Bacteria</taxon>
        <taxon>Pseudomonadati</taxon>
        <taxon>Ignavibacteriota</taxon>
        <taxon>Ignavibacteria</taxon>
        <taxon>Ignavibacteriales</taxon>
        <taxon>Melioribacteraceae</taxon>
        <taxon>Melioribacter</taxon>
    </lineage>
</organism>
<dbReference type="InterPro" id="IPR025164">
    <property type="entry name" value="Toastrack_DUF4097"/>
</dbReference>
<gene>
    <name evidence="2" type="ordered locus">MROS_2392</name>
</gene>
<dbReference type="AlphaFoldDB" id="I6YYI1"/>
<reference evidence="2 3" key="1">
    <citation type="journal article" date="2013" name="PLoS ONE">
        <title>Genomic analysis of Melioribacter roseus, facultatively anaerobic organotrophic bacterium representing a novel deep lineage within Bacteriodetes/Chlorobi group.</title>
        <authorList>
            <person name="Kadnikov V.V."/>
            <person name="Mardanov A.V."/>
            <person name="Podosokorskaya O.A."/>
            <person name="Gavrilov S.N."/>
            <person name="Kublanov I.V."/>
            <person name="Beletsky A.V."/>
            <person name="Bonch-Osmolovskaya E.A."/>
            <person name="Ravin N.V."/>
        </authorList>
    </citation>
    <scope>NUCLEOTIDE SEQUENCE [LARGE SCALE GENOMIC DNA]</scope>
    <source>
        <strain evidence="3">JCM 17771 / P3M-2</strain>
    </source>
</reference>
<sequence length="299" mass="31674">MRLITKTFTILSLLFISFGYLNAQSIIAEKSFDVSAGESLYVEASGSDVKVSAWDKNSVEVKVKGSKKTASKVKVDIDRIEDGVKVTVKKKRSGFFDWFGGAGGSLVEVKVPSDFKLEIETSGGDIALYSIKGEKRLETSGGDIKLSNTKGALTAETSGGDIVIDNHYGDVSASTSGGDITVKSIKGNVDVSTSGGDIRVRSNDGYVNAETSGGDIMVDLDGKYKGINASTSGGDIIINLPSDIDADVLLETWGGDIDCDYPNAKEMSVKRGKYEARFNNGGVKLYASTSGGDIVVKER</sequence>
<accession>I6YYI1</accession>
<dbReference type="PANTHER" id="PTHR34094:SF1">
    <property type="entry name" value="PROTEIN FAM185A"/>
    <property type="match status" value="1"/>
</dbReference>
<dbReference type="PATRIC" id="fig|1191523.3.peg.2524"/>
<dbReference type="Proteomes" id="UP000009011">
    <property type="component" value="Chromosome"/>
</dbReference>
<keyword evidence="3" id="KW-1185">Reference proteome</keyword>
<dbReference type="RefSeq" id="WP_014857052.1">
    <property type="nucleotide sequence ID" value="NC_018178.1"/>
</dbReference>
<dbReference type="eggNOG" id="COG3595">
    <property type="taxonomic scope" value="Bacteria"/>
</dbReference>
<evidence type="ECO:0000259" key="1">
    <source>
        <dbReference type="Pfam" id="PF13349"/>
    </source>
</evidence>
<name>I6YYI1_MELRP</name>
<dbReference type="STRING" id="1191523.MROS_2392"/>
<protein>
    <recommendedName>
        <fullName evidence="1">DUF4097 domain-containing protein</fullName>
    </recommendedName>
</protein>
<dbReference type="OrthoDB" id="1114934at2"/>
<dbReference type="Pfam" id="PF13349">
    <property type="entry name" value="DUF4097"/>
    <property type="match status" value="1"/>
</dbReference>
<proteinExistence type="predicted"/>